<proteinExistence type="predicted"/>
<dbReference type="Proteomes" id="UP000637383">
    <property type="component" value="Unassembled WGS sequence"/>
</dbReference>
<comment type="caution">
    <text evidence="1">The sequence shown here is derived from an EMBL/GenBank/DDBJ whole genome shotgun (WGS) entry which is preliminary data.</text>
</comment>
<evidence type="ECO:0000313" key="1">
    <source>
        <dbReference type="EMBL" id="MBD2737205.1"/>
    </source>
</evidence>
<reference evidence="1 2" key="1">
    <citation type="journal article" date="2020" name="ISME J.">
        <title>Comparative genomics reveals insights into cyanobacterial evolution and habitat adaptation.</title>
        <authorList>
            <person name="Chen M.Y."/>
            <person name="Teng W.K."/>
            <person name="Zhao L."/>
            <person name="Hu C.X."/>
            <person name="Zhou Y.K."/>
            <person name="Han B.P."/>
            <person name="Song L.R."/>
            <person name="Shu W.S."/>
        </authorList>
    </citation>
    <scope>NUCLEOTIDE SEQUENCE [LARGE SCALE GENOMIC DNA]</scope>
    <source>
        <strain evidence="1 2">FACHB-159</strain>
    </source>
</reference>
<protein>
    <submittedName>
        <fullName evidence="1">Uncharacterized protein</fullName>
    </submittedName>
</protein>
<dbReference type="EMBL" id="JACJTU010000028">
    <property type="protein sequence ID" value="MBD2737205.1"/>
    <property type="molecule type" value="Genomic_DNA"/>
</dbReference>
<keyword evidence="2" id="KW-1185">Reference proteome</keyword>
<gene>
    <name evidence="1" type="ORF">H6H03_25520</name>
</gene>
<sequence length="65" mass="7545">MPHINSSRVTQYQAQRQTVSLFPENPLIFLFIVGTEELVDGGVWGVWEERAKRFLPYPPTHFNAQ</sequence>
<accession>A0ABR8KFY4</accession>
<organism evidence="1 2">
    <name type="scientific">Nostoc paludosum FACHB-159</name>
    <dbReference type="NCBI Taxonomy" id="2692908"/>
    <lineage>
        <taxon>Bacteria</taxon>
        <taxon>Bacillati</taxon>
        <taxon>Cyanobacteriota</taxon>
        <taxon>Cyanophyceae</taxon>
        <taxon>Nostocales</taxon>
        <taxon>Nostocaceae</taxon>
        <taxon>Nostoc</taxon>
    </lineage>
</organism>
<name>A0ABR8KFY4_9NOSO</name>
<evidence type="ECO:0000313" key="2">
    <source>
        <dbReference type="Proteomes" id="UP000637383"/>
    </source>
</evidence>
<dbReference type="RefSeq" id="WP_190957796.1">
    <property type="nucleotide sequence ID" value="NZ_JACJTU010000028.1"/>
</dbReference>